<dbReference type="RefSeq" id="WP_004661683.1">
    <property type="nucleotide sequence ID" value="NZ_BMDV01000002.1"/>
</dbReference>
<dbReference type="Proteomes" id="UP000013190">
    <property type="component" value="Unassembled WGS sequence"/>
</dbReference>
<reference evidence="2" key="1">
    <citation type="submission" date="2013-02" db="EMBL/GenBank/DDBJ databases">
        <title>The Genome Sequence of Acinetobacter sp. NIPH 236.</title>
        <authorList>
            <consortium name="The Broad Institute Genome Sequencing Platform"/>
            <consortium name="The Broad Institute Genome Sequencing Center for Infectious Disease"/>
            <person name="Cerqueira G."/>
            <person name="Feldgarden M."/>
            <person name="Courvalin P."/>
            <person name="Perichon B."/>
            <person name="Grillot-Courvalin C."/>
            <person name="Clermont D."/>
            <person name="Rocha E."/>
            <person name="Yoon E.-J."/>
            <person name="Nemec A."/>
            <person name="Walker B."/>
            <person name="Young S.K."/>
            <person name="Zeng Q."/>
            <person name="Gargeya S."/>
            <person name="Fitzgerald M."/>
            <person name="Haas B."/>
            <person name="Abouelleil A."/>
            <person name="Alvarado L."/>
            <person name="Arachchi H.M."/>
            <person name="Berlin A.M."/>
            <person name="Chapman S.B."/>
            <person name="Dewar J."/>
            <person name="Goldberg J."/>
            <person name="Griggs A."/>
            <person name="Gujja S."/>
            <person name="Hansen M."/>
            <person name="Howarth C."/>
            <person name="Imamovic A."/>
            <person name="Larimer J."/>
            <person name="McCowan C."/>
            <person name="Murphy C."/>
            <person name="Neiman D."/>
            <person name="Pearson M."/>
            <person name="Priest M."/>
            <person name="Roberts A."/>
            <person name="Saif S."/>
            <person name="Shea T."/>
            <person name="Sisk P."/>
            <person name="Sykes S."/>
            <person name="Wortman J."/>
            <person name="Nusbaum C."/>
            <person name="Birren B."/>
        </authorList>
    </citation>
    <scope>NUCLEOTIDE SEQUENCE [LARGE SCALE GENOMIC DNA]</scope>
    <source>
        <strain evidence="2">NIPH 236</strain>
    </source>
</reference>
<evidence type="ECO:0000313" key="2">
    <source>
        <dbReference type="Proteomes" id="UP000013190"/>
    </source>
</evidence>
<protein>
    <recommendedName>
        <fullName evidence="3">Adenylosuccinate synthase</fullName>
    </recommendedName>
</protein>
<dbReference type="GeneID" id="92835059"/>
<dbReference type="EMBL" id="APOJ01000023">
    <property type="protein sequence ID" value="ENU27051.1"/>
    <property type="molecule type" value="Genomic_DNA"/>
</dbReference>
<comment type="caution">
    <text evidence="1">The sequence shown here is derived from an EMBL/GenBank/DDBJ whole genome shotgun (WGS) entry which is preliminary data.</text>
</comment>
<evidence type="ECO:0000313" key="1">
    <source>
        <dbReference type="EMBL" id="ENU27051.1"/>
    </source>
</evidence>
<accession>A0ABN0JNZ9</accession>
<sequence>MIKTNLTHRELCEVGAALLRKPESANGHGCHFSIVEPSCYGENPDVFGVRHGNGYDVGTILLEAKTSRSDFLADKKKPHRIEPATGVGKWRYFICPTDLIQPEELPERWGLIYVSNGKRCKYIKGAMAVPKEKYDNEWNQNSQYWRNGKALEQSFIDFAFNDRNVQNEFNLLTMALARLRDPEKILYMQRNFTRLEMECQRQAHEIQKLQQDANLNNCLQNIEKIKVQSL</sequence>
<keyword evidence="2" id="KW-1185">Reference proteome</keyword>
<reference evidence="1 2" key="2">
    <citation type="journal article" date="2016" name="Int. J. Syst. Evol. Microbiol.">
        <title>Taxonomy of haemolytic and/or proteolytic strains of the genus Acinetobacter with the proposal of Acinetobacter courvalinii sp. nov. (genomic species 14 sensu Bouvet &amp; Jeanjean), Acinetobacter dispersus sp. nov. (genomic species 17), Acinetobacter modestus sp. nov., Acinetobacter proteolyticus sp. nov. and Acinetobacter vivianii sp. nov.</title>
        <authorList>
            <person name="Nemec A."/>
            <person name="Radolfova-Krizova L."/>
            <person name="Maixnerova M."/>
            <person name="Vrestiakova E."/>
            <person name="Jezek P."/>
            <person name="Sedo O."/>
        </authorList>
    </citation>
    <scope>NUCLEOTIDE SEQUENCE [LARGE SCALE GENOMIC DNA]</scope>
    <source>
        <strain evidence="1 2">NIPH 236</strain>
    </source>
</reference>
<name>A0ABN0JNZ9_9GAMM</name>
<gene>
    <name evidence="1" type="ORF">F992_01656</name>
</gene>
<evidence type="ECO:0008006" key="3">
    <source>
        <dbReference type="Google" id="ProtNLM"/>
    </source>
</evidence>
<proteinExistence type="predicted"/>
<organism evidence="1 2">
    <name type="scientific">Acinetobacter modestus</name>
    <dbReference type="NCBI Taxonomy" id="1776740"/>
    <lineage>
        <taxon>Bacteria</taxon>
        <taxon>Pseudomonadati</taxon>
        <taxon>Pseudomonadota</taxon>
        <taxon>Gammaproteobacteria</taxon>
        <taxon>Moraxellales</taxon>
        <taxon>Moraxellaceae</taxon>
        <taxon>Acinetobacter</taxon>
    </lineage>
</organism>